<gene>
    <name evidence="2" type="ORF">JYU34_019941</name>
</gene>
<keyword evidence="3" id="KW-1185">Reference proteome</keyword>
<dbReference type="InterPro" id="IPR038050">
    <property type="entry name" value="Neuro_actylchol_rec"/>
</dbReference>
<dbReference type="Gene3D" id="1.20.58.390">
    <property type="entry name" value="Neurotransmitter-gated ion-channel transmembrane domain"/>
    <property type="match status" value="1"/>
</dbReference>
<organism evidence="2 3">
    <name type="scientific">Plutella xylostella</name>
    <name type="common">Diamondback moth</name>
    <name type="synonym">Plutella maculipennis</name>
    <dbReference type="NCBI Taxonomy" id="51655"/>
    <lineage>
        <taxon>Eukaryota</taxon>
        <taxon>Metazoa</taxon>
        <taxon>Ecdysozoa</taxon>
        <taxon>Arthropoda</taxon>
        <taxon>Hexapoda</taxon>
        <taxon>Insecta</taxon>
        <taxon>Pterygota</taxon>
        <taxon>Neoptera</taxon>
        <taxon>Endopterygota</taxon>
        <taxon>Lepidoptera</taxon>
        <taxon>Glossata</taxon>
        <taxon>Ditrysia</taxon>
        <taxon>Yponomeutoidea</taxon>
        <taxon>Plutellidae</taxon>
        <taxon>Plutella</taxon>
    </lineage>
</organism>
<comment type="caution">
    <text evidence="2">The sequence shown here is derived from an EMBL/GenBank/DDBJ whole genome shotgun (WGS) entry which is preliminary data.</text>
</comment>
<accession>A0ABQ7PX33</accession>
<name>A0ABQ7PX33_PLUXY</name>
<proteinExistence type="predicted"/>
<feature type="transmembrane region" description="Helical" evidence="1">
    <location>
        <begin position="65"/>
        <end position="82"/>
    </location>
</feature>
<dbReference type="InterPro" id="IPR036719">
    <property type="entry name" value="Neuro-gated_channel_TM_sf"/>
</dbReference>
<protein>
    <submittedName>
        <fullName evidence="2">Uncharacterized protein</fullName>
    </submittedName>
</protein>
<keyword evidence="1" id="KW-1133">Transmembrane helix</keyword>
<keyword evidence="1" id="KW-0812">Transmembrane</keyword>
<dbReference type="Proteomes" id="UP000823941">
    <property type="component" value="Chromosome 27"/>
</dbReference>
<dbReference type="SUPFAM" id="SSF90112">
    <property type="entry name" value="Neurotransmitter-gated ion-channel transmembrane pore"/>
    <property type="match status" value="1"/>
</dbReference>
<evidence type="ECO:0000313" key="2">
    <source>
        <dbReference type="EMBL" id="KAG7297015.1"/>
    </source>
</evidence>
<sequence length="83" mass="9525">MGPVATKAMKGYSDEDLAQDMDAFKHIFPNSVDPRASTSASIVPQYDTFCNGRETAVYIDRFSRFFFPFSFFILNVVYWSTFL</sequence>
<dbReference type="EMBL" id="JAHIBW010000027">
    <property type="protein sequence ID" value="KAG7297015.1"/>
    <property type="molecule type" value="Genomic_DNA"/>
</dbReference>
<evidence type="ECO:0000313" key="3">
    <source>
        <dbReference type="Proteomes" id="UP000823941"/>
    </source>
</evidence>
<reference evidence="2 3" key="1">
    <citation type="submission" date="2021-06" db="EMBL/GenBank/DDBJ databases">
        <title>A haploid diamondback moth (Plutella xylostella L.) genome assembly resolves 31 chromosomes and identifies a diamide resistance mutation.</title>
        <authorList>
            <person name="Ward C.M."/>
            <person name="Perry K.D."/>
            <person name="Baker G."/>
            <person name="Powis K."/>
            <person name="Heckel D.G."/>
            <person name="Baxter S.W."/>
        </authorList>
    </citation>
    <scope>NUCLEOTIDE SEQUENCE [LARGE SCALE GENOMIC DNA]</scope>
    <source>
        <strain evidence="2 3">LV</strain>
        <tissue evidence="2">Single pupa</tissue>
    </source>
</reference>
<keyword evidence="1" id="KW-0472">Membrane</keyword>
<evidence type="ECO:0000256" key="1">
    <source>
        <dbReference type="SAM" id="Phobius"/>
    </source>
</evidence>